<sequence>MTHTAHTTPTRSLTWRTVDIIVAAVLAVALGAVYFAWTSLRPIIDVPFNLVFPPTTGLVGGLYLLAGPVGALIIRKPGAAIVCELIAAATEALLGSVFGPVILFTGLCQGIMTELVFALTRYRRYTLGISVLAGLAPAISVSITDNIFWNAGWALEWQLVFAACALVSGPVFAGLGGWFVYRAIRRTGVLTGFASGTDPRPRRRPPHAASSPEGAGHRGSPSESESPADS</sequence>
<protein>
    <submittedName>
        <fullName evidence="3">Putative HMP/thiamine permease protein YkoE</fullName>
    </submittedName>
</protein>
<feature type="transmembrane region" description="Helical" evidence="2">
    <location>
        <begin position="79"/>
        <end position="104"/>
    </location>
</feature>
<feature type="region of interest" description="Disordered" evidence="1">
    <location>
        <begin position="194"/>
        <end position="230"/>
    </location>
</feature>
<gene>
    <name evidence="3" type="primary">ykoE_2</name>
    <name evidence="3" type="ORF">Bravens_01948</name>
</gene>
<evidence type="ECO:0000313" key="3">
    <source>
        <dbReference type="EMBL" id="KXZ57426.1"/>
    </source>
</evidence>
<keyword evidence="4" id="KW-1185">Reference proteome</keyword>
<feature type="transmembrane region" description="Helical" evidence="2">
    <location>
        <begin position="50"/>
        <end position="73"/>
    </location>
</feature>
<dbReference type="AlphaFoldDB" id="A0A150H5R1"/>
<feature type="compositionally biased region" description="Polar residues" evidence="1">
    <location>
        <begin position="221"/>
        <end position="230"/>
    </location>
</feature>
<keyword evidence="2" id="KW-0812">Transmembrane</keyword>
<reference evidence="3 4" key="1">
    <citation type="submission" date="2016-01" db="EMBL/GenBank/DDBJ databases">
        <title>Use of Whole Genome Sequencing to ascertain that Brevibacterium massiliense (Roux, Raoult 2009) is a later heterotypic synonym of Brevibacterium ravenspurgense (Mages 2008).</title>
        <authorList>
            <person name="Bernier A.-M."/>
            <person name="Burdz T."/>
            <person name="Huynh C."/>
            <person name="Pachecho A.L."/>
            <person name="Wiebe D."/>
            <person name="Bonner C."/>
            <person name="Bernard K."/>
        </authorList>
    </citation>
    <scope>NUCLEOTIDE SEQUENCE [LARGE SCALE GENOMIC DNA]</scope>
    <source>
        <strain evidence="3 4">CCUG56047</strain>
    </source>
</reference>
<evidence type="ECO:0000256" key="1">
    <source>
        <dbReference type="SAM" id="MobiDB-lite"/>
    </source>
</evidence>
<feature type="transmembrane region" description="Helical" evidence="2">
    <location>
        <begin position="125"/>
        <end position="148"/>
    </location>
</feature>
<dbReference type="RefSeq" id="WP_062022881.1">
    <property type="nucleotide sequence ID" value="NZ_JAKRCZ010000005.1"/>
</dbReference>
<dbReference type="InterPro" id="IPR017195">
    <property type="entry name" value="ABC_thiamin-permease_prd"/>
</dbReference>
<comment type="caution">
    <text evidence="3">The sequence shown here is derived from an EMBL/GenBank/DDBJ whole genome shotgun (WGS) entry which is preliminary data.</text>
</comment>
<accession>A0A150H5R1</accession>
<feature type="transmembrane region" description="Helical" evidence="2">
    <location>
        <begin position="20"/>
        <end position="38"/>
    </location>
</feature>
<feature type="transmembrane region" description="Helical" evidence="2">
    <location>
        <begin position="160"/>
        <end position="181"/>
    </location>
</feature>
<evidence type="ECO:0000256" key="2">
    <source>
        <dbReference type="SAM" id="Phobius"/>
    </source>
</evidence>
<dbReference type="Proteomes" id="UP000243589">
    <property type="component" value="Unassembled WGS sequence"/>
</dbReference>
<dbReference type="EMBL" id="LQQC01000012">
    <property type="protein sequence ID" value="KXZ57426.1"/>
    <property type="molecule type" value="Genomic_DNA"/>
</dbReference>
<keyword evidence="2" id="KW-0472">Membrane</keyword>
<organism evidence="3 4">
    <name type="scientific">Brevibacterium ravenspurgense</name>
    <dbReference type="NCBI Taxonomy" id="479117"/>
    <lineage>
        <taxon>Bacteria</taxon>
        <taxon>Bacillati</taxon>
        <taxon>Actinomycetota</taxon>
        <taxon>Actinomycetes</taxon>
        <taxon>Micrococcales</taxon>
        <taxon>Brevibacteriaceae</taxon>
        <taxon>Brevibacterium</taxon>
    </lineage>
</organism>
<keyword evidence="2" id="KW-1133">Transmembrane helix</keyword>
<dbReference type="Pfam" id="PF09819">
    <property type="entry name" value="ABC_cobalt"/>
    <property type="match status" value="1"/>
</dbReference>
<name>A0A150H5R1_9MICO</name>
<dbReference type="PIRSF" id="PIRSF037394">
    <property type="entry name" value="ABC_thiamine-permease_YkoE_prd"/>
    <property type="match status" value="1"/>
</dbReference>
<evidence type="ECO:0000313" key="4">
    <source>
        <dbReference type="Proteomes" id="UP000243589"/>
    </source>
</evidence>
<proteinExistence type="predicted"/>
<dbReference type="PATRIC" id="fig|479117.4.peg.1932"/>